<feature type="compositionally biased region" description="Acidic residues" evidence="1">
    <location>
        <begin position="352"/>
        <end position="363"/>
    </location>
</feature>
<feature type="compositionally biased region" description="Basic residues" evidence="1">
    <location>
        <begin position="496"/>
        <end position="511"/>
    </location>
</feature>
<evidence type="ECO:0008006" key="4">
    <source>
        <dbReference type="Google" id="ProtNLM"/>
    </source>
</evidence>
<dbReference type="EMBL" id="LUEZ02000041">
    <property type="protein sequence ID" value="RDB25492.1"/>
    <property type="molecule type" value="Genomic_DNA"/>
</dbReference>
<dbReference type="Proteomes" id="UP000076154">
    <property type="component" value="Unassembled WGS sequence"/>
</dbReference>
<feature type="compositionally biased region" description="Basic and acidic residues" evidence="1">
    <location>
        <begin position="512"/>
        <end position="538"/>
    </location>
</feature>
<dbReference type="PANTHER" id="PTHR36812:SF9">
    <property type="entry name" value="MYB-LIKE PROTEIN X ISOFORM X1"/>
    <property type="match status" value="1"/>
</dbReference>
<dbReference type="SUPFAM" id="SSF51197">
    <property type="entry name" value="Clavaminate synthase-like"/>
    <property type="match status" value="1"/>
</dbReference>
<sequence>MTEDGLQTPSSRMEEAAFRALMQYRIIDVGVFKDGAANPYEFGGSHGIIVPSEPAKRLSLERLNDWPAVLKQQQDLFEEFEQQQQLQQGLEANHVACLDVPSPSPLWSLYRSICHRERKRNIGNTFINLEIAAFHLAYLLEGNLDLPGDIRELEELFNAGDGGSRDGRVTGAGQLTIQNLRGPLHVALAVSPLCLLLGRRMTAPPGREQLLKIWRGLGASGRQPCILEAERELWRVIWDLANGEQLIPRLKAAFRTIGVREWDDTQGWLEPKVPNVPTPPLLSLSSWEMAATQETNLPFSLTDAINMAYSARFNPSGPLFPPTDDDDEDKDEDEKVEREDKDNGVDKGEEKGGEEEEEEEEGDKDNGVDKGEEEGGGEEGEEEGEEEGDNHNAVDKGEEGQEGDNHNAVDKGGEKGGEEGDMDNGEEGDKNNEEGEELSQDEENQKDSQDQDEEGEEEQDQQEDEEGEGKVESRGRKGAQKQDRTMETKVEAAAKEKKRNAAAAAKKKKKRQAAEKKKREAELAKRKKELEAADEQGRGRNGGHLVIKVDEDDDEEDIIVISHTRFKEVIDLTAEEDDNLPTKTLHISDGNAKCIGGTAISYHVPGIQEPYQFTPAFHFQAEVDLLYEMHRAAVENYVDGLPCYASDPTGSYIKSISFDAYKKLSEMEVLELLRNGHILVFGRPHDGHQFDAKGLKLLGSLEKPITIHDLSIPKDEENPNARHQIGIAYDLLTTSLTSNPKALNGLDFPLALDPFPPQVYASDRVAWDEALGQGFCKRNENYPMTSMRWGLAATAGALHTCHIDCDGFGTLIIPDVGAKIWYIAVPRDGETLHDFGHIDQFRRGFDLDGANAKLWKWVPIVLLPDRFLIMGPNAPHVVVTTENTICRGGHFYATSTIPHTCYGIFHTFVGSRHITNTEHAEASWMLLSRLLAFYHHHLTTPVPTDGLDRDMTHVPDVLTFDGLLGIFFLCNLFELGNVLSIWEYNKPGYSIRERKRMIKGRRRARELLNWFFSNHQVIHEGSNIPVNRNSAKKAIYYPFLAQQAWALLTYKKEAWALEIYGEDEQCTPDMVEDAIKKCFKENGALQEAYDNTDPCVRSFAWTGPRYMVTTADPIPITIRHDGYTYSDRIILENDDPELEMEDIQMGPEGREHGPSVKQTPTTPTPNTRKRVRSEDSEDVLGKQGSSKKKPKM</sequence>
<dbReference type="AlphaFoldDB" id="A0A369JVX5"/>
<feature type="compositionally biased region" description="Basic and acidic residues" evidence="1">
    <location>
        <begin position="389"/>
        <end position="418"/>
    </location>
</feature>
<feature type="compositionally biased region" description="Acidic residues" evidence="1">
    <location>
        <begin position="371"/>
        <end position="388"/>
    </location>
</feature>
<feature type="region of interest" description="Disordered" evidence="1">
    <location>
        <begin position="1144"/>
        <end position="1192"/>
    </location>
</feature>
<reference evidence="2" key="1">
    <citation type="submission" date="2018-04" db="EMBL/GenBank/DDBJ databases">
        <title>Whole genome sequencing of Hypsizygus marmoreus.</title>
        <authorList>
            <person name="Choi I.-G."/>
            <person name="Min B."/>
            <person name="Kim J.-G."/>
            <person name="Kim S."/>
            <person name="Oh Y.-L."/>
            <person name="Kong W.-S."/>
            <person name="Park H."/>
            <person name="Jeong J."/>
            <person name="Song E.-S."/>
        </authorList>
    </citation>
    <scope>NUCLEOTIDE SEQUENCE [LARGE SCALE GENOMIC DNA]</scope>
    <source>
        <strain evidence="2">51987-8</strain>
    </source>
</reference>
<comment type="caution">
    <text evidence="2">The sequence shown here is derived from an EMBL/GenBank/DDBJ whole genome shotgun (WGS) entry which is preliminary data.</text>
</comment>
<name>A0A369JVX5_HYPMA</name>
<keyword evidence="3" id="KW-1185">Reference proteome</keyword>
<feature type="compositionally biased region" description="Basic and acidic residues" evidence="1">
    <location>
        <begin position="468"/>
        <end position="495"/>
    </location>
</feature>
<dbReference type="InParanoid" id="A0A369JVX5"/>
<protein>
    <recommendedName>
        <fullName evidence="4">JmjC domain-containing protein</fullName>
    </recommendedName>
</protein>
<dbReference type="PANTHER" id="PTHR36812">
    <property type="entry name" value="NEUROFILAMENT TRIPLET M PROTEIN-LIKE PROTEIN"/>
    <property type="match status" value="1"/>
</dbReference>
<feature type="compositionally biased region" description="Acidic residues" evidence="1">
    <location>
        <begin position="323"/>
        <end position="332"/>
    </location>
</feature>
<dbReference type="OrthoDB" id="3270451at2759"/>
<organism evidence="2 3">
    <name type="scientific">Hypsizygus marmoreus</name>
    <name type="common">White beech mushroom</name>
    <name type="synonym">Agaricus marmoreus</name>
    <dbReference type="NCBI Taxonomy" id="39966"/>
    <lineage>
        <taxon>Eukaryota</taxon>
        <taxon>Fungi</taxon>
        <taxon>Dikarya</taxon>
        <taxon>Basidiomycota</taxon>
        <taxon>Agaricomycotina</taxon>
        <taxon>Agaricomycetes</taxon>
        <taxon>Agaricomycetidae</taxon>
        <taxon>Agaricales</taxon>
        <taxon>Tricholomatineae</taxon>
        <taxon>Lyophyllaceae</taxon>
        <taxon>Hypsizygus</taxon>
    </lineage>
</organism>
<proteinExistence type="predicted"/>
<dbReference type="STRING" id="39966.A0A369JVX5"/>
<gene>
    <name evidence="2" type="ORF">Hypma_007806</name>
</gene>
<feature type="compositionally biased region" description="Acidic residues" evidence="1">
    <location>
        <begin position="450"/>
        <end position="467"/>
    </location>
</feature>
<evidence type="ECO:0000256" key="1">
    <source>
        <dbReference type="SAM" id="MobiDB-lite"/>
    </source>
</evidence>
<evidence type="ECO:0000313" key="3">
    <source>
        <dbReference type="Proteomes" id="UP000076154"/>
    </source>
</evidence>
<feature type="compositionally biased region" description="Basic and acidic residues" evidence="1">
    <location>
        <begin position="333"/>
        <end position="351"/>
    </location>
</feature>
<evidence type="ECO:0000313" key="2">
    <source>
        <dbReference type="EMBL" id="RDB25492.1"/>
    </source>
</evidence>
<feature type="region of interest" description="Disordered" evidence="1">
    <location>
        <begin position="313"/>
        <end position="543"/>
    </location>
</feature>
<accession>A0A369JVX5</accession>